<dbReference type="KEGG" id="vg:26516726"/>
<keyword evidence="2" id="KW-1185">Reference proteome</keyword>
<proteinExistence type="predicted"/>
<organism evidence="1 2">
    <name type="scientific">Cyanophage P-TIM40</name>
    <dbReference type="NCBI Taxonomy" id="1589733"/>
    <lineage>
        <taxon>Viruses</taxon>
        <taxon>Duplodnaviria</taxon>
        <taxon>Heunggongvirae</taxon>
        <taxon>Uroviricota</taxon>
        <taxon>Caudoviricetes</taxon>
        <taxon>Pantevenvirales</taxon>
        <taxon>Kyanoviridae</taxon>
        <taxon>Libanvirus</taxon>
        <taxon>Libanvirus ptim40</taxon>
    </lineage>
</organism>
<dbReference type="OrthoDB" id="14829at10239"/>
<accession>A0A0C5AE78</accession>
<gene>
    <name evidence="1" type="ORF">PTIM40_187</name>
</gene>
<protein>
    <recommendedName>
        <fullName evidence="3">Virion structural protein</fullName>
    </recommendedName>
</protein>
<dbReference type="GeneID" id="26516726"/>
<evidence type="ECO:0008006" key="3">
    <source>
        <dbReference type="Google" id="ProtNLM"/>
    </source>
</evidence>
<reference evidence="1 2" key="1">
    <citation type="submission" date="2014-11" db="EMBL/GenBank/DDBJ databases">
        <authorList>
            <person name="Fedida A."/>
            <person name="Lindell D."/>
        </authorList>
    </citation>
    <scope>NUCLEOTIDE SEQUENCE [LARGE SCALE GENOMIC DNA]</scope>
</reference>
<dbReference type="RefSeq" id="YP_009188262.1">
    <property type="nucleotide sequence ID" value="NC_028663.1"/>
</dbReference>
<name>A0A0C5AE78_9CAUD</name>
<evidence type="ECO:0000313" key="1">
    <source>
        <dbReference type="EMBL" id="AJK27662.1"/>
    </source>
</evidence>
<sequence length="160" mass="16771">MAVFGLLDAKAMGTNIGVTNGDATVTTSGDFTDASDNLVKVGDVLEISGVAYIVKQVTSATALELHKVYAGATATITAANAVRRTPPKAVAEYVIKGGDSISDYQLVFVDETERTKAANESRGISGPGWWLYRTYTTHNGDTRHKAECLAFTHATAAAAG</sequence>
<evidence type="ECO:0000313" key="2">
    <source>
        <dbReference type="Proteomes" id="UP000032135"/>
    </source>
</evidence>
<dbReference type="Proteomes" id="UP000032135">
    <property type="component" value="Segment"/>
</dbReference>
<dbReference type="EMBL" id="KP211958">
    <property type="protein sequence ID" value="AJK27662.1"/>
    <property type="molecule type" value="Genomic_DNA"/>
</dbReference>